<feature type="domain" description="Biofilm-associated protein BapA-like prefix-like" evidence="1">
    <location>
        <begin position="21"/>
        <end position="123"/>
    </location>
</feature>
<feature type="non-terminal residue" evidence="2">
    <location>
        <position position="215"/>
    </location>
</feature>
<evidence type="ECO:0000259" key="1">
    <source>
        <dbReference type="Pfam" id="PF22783"/>
    </source>
</evidence>
<name>A0ABC9V8L7_ACIBA</name>
<gene>
    <name evidence="2" type="ORF">P669_1383</name>
</gene>
<accession>A0ABC9V8L7</accession>
<reference evidence="2 3" key="1">
    <citation type="journal article" date="2014" name="MBio">
        <title>New insights into dissemination and variation of the health care-associated pathogen Acinetobacter baumannii from genomic analysis.</title>
        <authorList>
            <person name="Wright M.S."/>
            <person name="Haft D.H."/>
            <person name="Harkins D.M."/>
            <person name="Perez F."/>
            <person name="Hujer K.M."/>
            <person name="Bajaksouzian S."/>
            <person name="Benard M.F."/>
            <person name="Jacobs M.R."/>
            <person name="Bonomo R.A."/>
            <person name="Adams M.D."/>
        </authorList>
    </citation>
    <scope>NUCLEOTIDE SEQUENCE [LARGE SCALE GENOMIC DNA]</scope>
    <source>
        <strain evidence="2 3">UH5307</strain>
    </source>
</reference>
<proteinExistence type="predicted"/>
<evidence type="ECO:0000313" key="2">
    <source>
        <dbReference type="EMBL" id="ETQ89957.1"/>
    </source>
</evidence>
<dbReference type="InterPro" id="IPR048051">
    <property type="entry name" value="BapA-like_prefix-like"/>
</dbReference>
<dbReference type="Proteomes" id="UP000018906">
    <property type="component" value="Unassembled WGS sequence"/>
</dbReference>
<dbReference type="Pfam" id="PF22783">
    <property type="entry name" value="BapA_N"/>
    <property type="match status" value="1"/>
</dbReference>
<dbReference type="NCBIfam" id="NF033677">
    <property type="entry name" value="biofilm_BapA_N"/>
    <property type="match status" value="1"/>
</dbReference>
<sequence>MVQVSLMANNASKNNTVDINVGQTKNIVVDPKVIAKIDINPEKIASITRDGNSAVIHLKDGTEIVLENFFISENPQILLNEGQIYWAANLAEDATGQTTVNYLELKEIPKYIDASSSVPIWSWVVSALAGAGTVALLSQQDAKDKTPPEPGKLSFQNLLDSGELTQDQITNDNKFNLKLSGQEKGSSVTYLISTDEGKTWQETTLNQKDLADGIY</sequence>
<dbReference type="RefSeq" id="WP_031984312.1">
    <property type="nucleotide sequence ID" value="NZ_AYFO01000019.1"/>
</dbReference>
<comment type="caution">
    <text evidence="2">The sequence shown here is derived from an EMBL/GenBank/DDBJ whole genome shotgun (WGS) entry which is preliminary data.</text>
</comment>
<protein>
    <recommendedName>
        <fullName evidence="1">Biofilm-associated protein BapA-like prefix-like domain-containing protein</fullName>
    </recommendedName>
</protein>
<dbReference type="AlphaFoldDB" id="A0ABC9V8L7"/>
<dbReference type="EMBL" id="AYFO01000019">
    <property type="protein sequence ID" value="ETQ89957.1"/>
    <property type="molecule type" value="Genomic_DNA"/>
</dbReference>
<organism evidence="2 3">
    <name type="scientific">Acinetobacter baumannii UH5307</name>
    <dbReference type="NCBI Taxonomy" id="1398973"/>
    <lineage>
        <taxon>Bacteria</taxon>
        <taxon>Pseudomonadati</taxon>
        <taxon>Pseudomonadota</taxon>
        <taxon>Gammaproteobacteria</taxon>
        <taxon>Moraxellales</taxon>
        <taxon>Moraxellaceae</taxon>
        <taxon>Acinetobacter</taxon>
        <taxon>Acinetobacter calcoaceticus/baumannii complex</taxon>
    </lineage>
</organism>
<evidence type="ECO:0000313" key="3">
    <source>
        <dbReference type="Proteomes" id="UP000018906"/>
    </source>
</evidence>